<gene>
    <name evidence="2" type="ORF">H0185_21855</name>
</gene>
<organism evidence="2 3">
    <name type="scientific">Mesobacillus maritimus</name>
    <dbReference type="NCBI Taxonomy" id="1643336"/>
    <lineage>
        <taxon>Bacteria</taxon>
        <taxon>Bacillati</taxon>
        <taxon>Bacillota</taxon>
        <taxon>Bacilli</taxon>
        <taxon>Bacillales</taxon>
        <taxon>Bacillaceae</taxon>
        <taxon>Mesobacillus</taxon>
    </lineage>
</organism>
<keyword evidence="1" id="KW-0472">Membrane</keyword>
<evidence type="ECO:0000313" key="3">
    <source>
        <dbReference type="Proteomes" id="UP000769780"/>
    </source>
</evidence>
<dbReference type="Proteomes" id="UP000769780">
    <property type="component" value="Unassembled WGS sequence"/>
</dbReference>
<feature type="transmembrane region" description="Helical" evidence="1">
    <location>
        <begin position="7"/>
        <end position="28"/>
    </location>
</feature>
<dbReference type="EMBL" id="JACWFH010000036">
    <property type="protein sequence ID" value="MBY0099416.1"/>
    <property type="molecule type" value="Genomic_DNA"/>
</dbReference>
<comment type="caution">
    <text evidence="2">The sequence shown here is derived from an EMBL/GenBank/DDBJ whole genome shotgun (WGS) entry which is preliminary data.</text>
</comment>
<evidence type="ECO:0000313" key="2">
    <source>
        <dbReference type="EMBL" id="MBY0099416.1"/>
    </source>
</evidence>
<dbReference type="RefSeq" id="WP_221875631.1">
    <property type="nucleotide sequence ID" value="NZ_JACWFH010000036.1"/>
</dbReference>
<evidence type="ECO:0000256" key="1">
    <source>
        <dbReference type="SAM" id="Phobius"/>
    </source>
</evidence>
<keyword evidence="1" id="KW-1133">Transmembrane helix</keyword>
<name>A0ABS7KAY8_9BACI</name>
<proteinExistence type="predicted"/>
<keyword evidence="1" id="KW-0812">Transmembrane</keyword>
<protein>
    <submittedName>
        <fullName evidence="2">Uncharacterized protein</fullName>
    </submittedName>
</protein>
<reference evidence="2 3" key="1">
    <citation type="submission" date="2020-07" db="EMBL/GenBank/DDBJ databases">
        <title>Fungal Genomes of the International Space Station.</title>
        <authorList>
            <person name="Seuylemezian A."/>
            <person name="Singh N.K."/>
            <person name="Wood J."/>
            <person name="Venkateswaran K."/>
        </authorList>
    </citation>
    <scope>NUCLEOTIDE SEQUENCE [LARGE SCALE GENOMIC DNA]</scope>
    <source>
        <strain evidence="2 3">PL-B2</strain>
    </source>
</reference>
<feature type="transmembrane region" description="Helical" evidence="1">
    <location>
        <begin position="40"/>
        <end position="57"/>
    </location>
</feature>
<accession>A0ABS7KAY8</accession>
<keyword evidence="3" id="KW-1185">Reference proteome</keyword>
<sequence>MKNKHRFVMNIIIVITYVIVSSFVLILYAKRDALSEVHMAFLPLAITAIVCFVLNTINKKEDYNKEK</sequence>